<dbReference type="SUPFAM" id="SSF56601">
    <property type="entry name" value="beta-lactamase/transpeptidase-like"/>
    <property type="match status" value="1"/>
</dbReference>
<evidence type="ECO:0000313" key="2">
    <source>
        <dbReference type="EMBL" id="GEK84038.1"/>
    </source>
</evidence>
<sequence>MTTPTQKASTPPMSTSAPTIHGHVEPGFQRVADAFTQNFTERGDTGAACTVYLHGVPVVDLHGGTFRHGPWTANTRSILFSVSKGVTTICLLMAVEAGHLTLDEPVATYWPEFADHGKSALTVRQLLAHRAGLIAPDEPLTVEDLRAWHPVTEALARQNPLWEPGTAHSYHALTFGWLAGEVLRRTTGLRPADWLHQHIAGPLGLGLTFGTDPDTDPDFALQEQPLPDTAAPPWKSPNIDMLARVMGMNGAIDGLNLFGSANTPDLLGFEIPAANIVGTAHDIARLYAATIGEVDGIRLLQPATTRDARLPQSVGAPFFGPDSGLRWGTGFMLDSTPRGMAGPGSFGHDGAGGQLGFAHAESGVSLGYATIRPGGYPDDRAEALCRALRDSL</sequence>
<dbReference type="PANTHER" id="PTHR43319:SF3">
    <property type="entry name" value="BETA-LACTAMASE-RELATED DOMAIN-CONTAINING PROTEIN"/>
    <property type="match status" value="1"/>
</dbReference>
<dbReference type="Pfam" id="PF00144">
    <property type="entry name" value="Beta-lactamase"/>
    <property type="match status" value="1"/>
</dbReference>
<comment type="caution">
    <text evidence="2">The sequence shown here is derived from an EMBL/GenBank/DDBJ whole genome shotgun (WGS) entry which is preliminary data.</text>
</comment>
<name>A0ABQ0URD4_9MICO</name>
<keyword evidence="3" id="KW-1185">Reference proteome</keyword>
<reference evidence="2 3" key="1">
    <citation type="submission" date="2019-07" db="EMBL/GenBank/DDBJ databases">
        <title>Whole genome shotgun sequence of Frigoribacterium faeni NBRC 103066.</title>
        <authorList>
            <person name="Hosoyama A."/>
            <person name="Uohara A."/>
            <person name="Ohji S."/>
            <person name="Ichikawa N."/>
        </authorList>
    </citation>
    <scope>NUCLEOTIDE SEQUENCE [LARGE SCALE GENOMIC DNA]</scope>
    <source>
        <strain evidence="2 3">NBRC 103066</strain>
    </source>
</reference>
<accession>A0ABQ0URD4</accession>
<dbReference type="EMBL" id="BJUV01000026">
    <property type="protein sequence ID" value="GEK84038.1"/>
    <property type="molecule type" value="Genomic_DNA"/>
</dbReference>
<gene>
    <name evidence="2" type="ORF">FFA01_23470</name>
</gene>
<dbReference type="Gene3D" id="3.40.710.10">
    <property type="entry name" value="DD-peptidase/beta-lactamase superfamily"/>
    <property type="match status" value="1"/>
</dbReference>
<organism evidence="2 3">
    <name type="scientific">Frigoribacterium faeni</name>
    <dbReference type="NCBI Taxonomy" id="145483"/>
    <lineage>
        <taxon>Bacteria</taxon>
        <taxon>Bacillati</taxon>
        <taxon>Actinomycetota</taxon>
        <taxon>Actinomycetes</taxon>
        <taxon>Micrococcales</taxon>
        <taxon>Microbacteriaceae</taxon>
        <taxon>Frigoribacterium</taxon>
    </lineage>
</organism>
<dbReference type="InterPro" id="IPR012338">
    <property type="entry name" value="Beta-lactam/transpept-like"/>
</dbReference>
<evidence type="ECO:0000259" key="1">
    <source>
        <dbReference type="Pfam" id="PF00144"/>
    </source>
</evidence>
<dbReference type="InterPro" id="IPR052907">
    <property type="entry name" value="Beta-lactamase/esterase"/>
</dbReference>
<evidence type="ECO:0000313" key="3">
    <source>
        <dbReference type="Proteomes" id="UP000321154"/>
    </source>
</evidence>
<dbReference type="Proteomes" id="UP000321154">
    <property type="component" value="Unassembled WGS sequence"/>
</dbReference>
<feature type="domain" description="Beta-lactamase-related" evidence="1">
    <location>
        <begin position="36"/>
        <end position="383"/>
    </location>
</feature>
<protein>
    <submittedName>
        <fullName evidence="2">Serine hydrolase</fullName>
    </submittedName>
</protein>
<keyword evidence="2" id="KW-0378">Hydrolase</keyword>
<dbReference type="PANTHER" id="PTHR43319">
    <property type="entry name" value="BETA-LACTAMASE-RELATED"/>
    <property type="match status" value="1"/>
</dbReference>
<proteinExistence type="predicted"/>
<dbReference type="GO" id="GO:0016787">
    <property type="term" value="F:hydrolase activity"/>
    <property type="evidence" value="ECO:0007669"/>
    <property type="project" value="UniProtKB-KW"/>
</dbReference>
<dbReference type="InterPro" id="IPR001466">
    <property type="entry name" value="Beta-lactam-related"/>
</dbReference>